<dbReference type="EMBL" id="REGN01012120">
    <property type="protein sequence ID" value="RMZ96516.1"/>
    <property type="molecule type" value="Genomic_DNA"/>
</dbReference>
<comment type="caution">
    <text evidence="1">The sequence shown here is derived from an EMBL/GenBank/DDBJ whole genome shotgun (WGS) entry which is preliminary data.</text>
</comment>
<dbReference type="Proteomes" id="UP000276133">
    <property type="component" value="Unassembled WGS sequence"/>
</dbReference>
<name>A0A3M7PBP0_BRAPC</name>
<dbReference type="AlphaFoldDB" id="A0A3M7PBP0"/>
<organism evidence="1 2">
    <name type="scientific">Brachionus plicatilis</name>
    <name type="common">Marine rotifer</name>
    <name type="synonym">Brachionus muelleri</name>
    <dbReference type="NCBI Taxonomy" id="10195"/>
    <lineage>
        <taxon>Eukaryota</taxon>
        <taxon>Metazoa</taxon>
        <taxon>Spiralia</taxon>
        <taxon>Gnathifera</taxon>
        <taxon>Rotifera</taxon>
        <taxon>Eurotatoria</taxon>
        <taxon>Monogononta</taxon>
        <taxon>Pseudotrocha</taxon>
        <taxon>Ploima</taxon>
        <taxon>Brachionidae</taxon>
        <taxon>Brachionus</taxon>
    </lineage>
</organism>
<evidence type="ECO:0000313" key="1">
    <source>
        <dbReference type="EMBL" id="RMZ96516.1"/>
    </source>
</evidence>
<reference evidence="1 2" key="1">
    <citation type="journal article" date="2018" name="Sci. Rep.">
        <title>Genomic signatures of local adaptation to the degree of environmental predictability in rotifers.</title>
        <authorList>
            <person name="Franch-Gras L."/>
            <person name="Hahn C."/>
            <person name="Garcia-Roger E.M."/>
            <person name="Carmona M.J."/>
            <person name="Serra M."/>
            <person name="Gomez A."/>
        </authorList>
    </citation>
    <scope>NUCLEOTIDE SEQUENCE [LARGE SCALE GENOMIC DNA]</scope>
    <source>
        <strain evidence="1">HYR1</strain>
    </source>
</reference>
<accession>A0A3M7PBP0</accession>
<protein>
    <submittedName>
        <fullName evidence="1">Uncharacterized protein</fullName>
    </submittedName>
</protein>
<sequence length="136" mass="15721">MGLESERQKSENHQKTIARDASIPEKLIINDSPPEVTMTAYLRFNWLSPILDHSKIKEFIQKNLKVITAKYNLTDHEYFINMPKMACSTSKICIIGNVISAKNLVMSIQDVSRLRNYARNVRREGMKKQNIIQLIT</sequence>
<keyword evidence="2" id="KW-1185">Reference proteome</keyword>
<evidence type="ECO:0000313" key="2">
    <source>
        <dbReference type="Proteomes" id="UP000276133"/>
    </source>
</evidence>
<proteinExistence type="predicted"/>
<gene>
    <name evidence="1" type="ORF">BpHYR1_052377</name>
</gene>